<dbReference type="Proteomes" id="UP000612282">
    <property type="component" value="Unassembled WGS sequence"/>
</dbReference>
<gene>
    <name evidence="1" type="ORF">Aco03nite_004950</name>
</gene>
<dbReference type="SUPFAM" id="SSF55729">
    <property type="entry name" value="Acyl-CoA N-acyltransferases (Nat)"/>
    <property type="match status" value="1"/>
</dbReference>
<reference evidence="1 2" key="1">
    <citation type="submission" date="2021-01" db="EMBL/GenBank/DDBJ databases">
        <title>Whole genome shotgun sequence of Actinoplanes couchii NBRC 106145.</title>
        <authorList>
            <person name="Komaki H."/>
            <person name="Tamura T."/>
        </authorList>
    </citation>
    <scope>NUCLEOTIDE SEQUENCE [LARGE SCALE GENOMIC DNA]</scope>
    <source>
        <strain evidence="1 2">NBRC 106145</strain>
    </source>
</reference>
<protein>
    <recommendedName>
        <fullName evidence="3">N-acetyltransferase domain-containing protein</fullName>
    </recommendedName>
</protein>
<keyword evidence="2" id="KW-1185">Reference proteome</keyword>
<organism evidence="1 2">
    <name type="scientific">Actinoplanes couchii</name>
    <dbReference type="NCBI Taxonomy" id="403638"/>
    <lineage>
        <taxon>Bacteria</taxon>
        <taxon>Bacillati</taxon>
        <taxon>Actinomycetota</taxon>
        <taxon>Actinomycetes</taxon>
        <taxon>Micromonosporales</taxon>
        <taxon>Micromonosporaceae</taxon>
        <taxon>Actinoplanes</taxon>
    </lineage>
</organism>
<dbReference type="InterPro" id="IPR016181">
    <property type="entry name" value="Acyl_CoA_acyltransferase"/>
</dbReference>
<evidence type="ECO:0000313" key="1">
    <source>
        <dbReference type="EMBL" id="GID52091.1"/>
    </source>
</evidence>
<evidence type="ECO:0008006" key="3">
    <source>
        <dbReference type="Google" id="ProtNLM"/>
    </source>
</evidence>
<sequence>MHVEVLPELPADLLDEAWNFYLDCFNDLRVLAVNRHLLYRDEFDDLMTDQRVPKYVARADDGGVVGLAAMTTELDAISLISPEYFEYHWPELYRENRIFYVSFVGADRGTRGSGVFIALLRRMYQPIGEVDGKVVVDICSYNEDRHSLPRMISIILGRAAGRAQPTRMDAQSFWLYEFPKAGLPARREERRGLIRDRRVSGGSERRRV</sequence>
<name>A0ABQ3X0U3_9ACTN</name>
<dbReference type="EMBL" id="BOMG01000008">
    <property type="protein sequence ID" value="GID52091.1"/>
    <property type="molecule type" value="Genomic_DNA"/>
</dbReference>
<proteinExistence type="predicted"/>
<dbReference type="RefSeq" id="WP_203792909.1">
    <property type="nucleotide sequence ID" value="NZ_BAAAQE010000090.1"/>
</dbReference>
<accession>A0ABQ3X0U3</accession>
<evidence type="ECO:0000313" key="2">
    <source>
        <dbReference type="Proteomes" id="UP000612282"/>
    </source>
</evidence>
<comment type="caution">
    <text evidence="1">The sequence shown here is derived from an EMBL/GenBank/DDBJ whole genome shotgun (WGS) entry which is preliminary data.</text>
</comment>